<proteinExistence type="predicted"/>
<dbReference type="CDD" id="cd04301">
    <property type="entry name" value="NAT_SF"/>
    <property type="match status" value="1"/>
</dbReference>
<dbReference type="InterPro" id="IPR000182">
    <property type="entry name" value="GNAT_dom"/>
</dbReference>
<dbReference type="EMBL" id="JAAOIW010000020">
    <property type="protein sequence ID" value="NHN34615.1"/>
    <property type="molecule type" value="Genomic_DNA"/>
</dbReference>
<reference evidence="2" key="1">
    <citation type="submission" date="2020-03" db="EMBL/GenBank/DDBJ databases">
        <title>Draft sequencing of Paenibacilllus sp. S3N08.</title>
        <authorList>
            <person name="Kim D.-U."/>
        </authorList>
    </citation>
    <scope>NUCLEOTIDE SEQUENCE</scope>
    <source>
        <strain evidence="2">S3N08</strain>
    </source>
</reference>
<evidence type="ECO:0000313" key="2">
    <source>
        <dbReference type="EMBL" id="NHN34615.1"/>
    </source>
</evidence>
<feature type="domain" description="N-acetyltransferase" evidence="1">
    <location>
        <begin position="11"/>
        <end position="174"/>
    </location>
</feature>
<evidence type="ECO:0000259" key="1">
    <source>
        <dbReference type="PROSITE" id="PS51186"/>
    </source>
</evidence>
<evidence type="ECO:0000313" key="3">
    <source>
        <dbReference type="Proteomes" id="UP001165962"/>
    </source>
</evidence>
<sequence>MNLNYWKGETIQLRAVEARDAVAFYDWNHDAEISRNIDAIHFPQSLEQVKQWIERDSQIRSEKFRWIAENKEGEVVGTIDTFSCFPRQGTFKYGIVLGRSHWGKGYAKEMIKLVLRYYFQELGYQKVTPHVYSFNERSIHLHESLGFKREGQLRNMLYTDGRYYDEIYFGMTRDEFNKLYG</sequence>
<dbReference type="Proteomes" id="UP001165962">
    <property type="component" value="Unassembled WGS sequence"/>
</dbReference>
<dbReference type="PANTHER" id="PTHR43415:SF5">
    <property type="entry name" value="ACETYLTRANSFERASE"/>
    <property type="match status" value="1"/>
</dbReference>
<name>A0ABX0JGU6_9BACL</name>
<dbReference type="PROSITE" id="PS51186">
    <property type="entry name" value="GNAT"/>
    <property type="match status" value="1"/>
</dbReference>
<dbReference type="Gene3D" id="3.40.630.30">
    <property type="match status" value="1"/>
</dbReference>
<dbReference type="RefSeq" id="WP_166155815.1">
    <property type="nucleotide sequence ID" value="NZ_JAAOIW010000020.1"/>
</dbReference>
<dbReference type="Pfam" id="PF13302">
    <property type="entry name" value="Acetyltransf_3"/>
    <property type="match status" value="1"/>
</dbReference>
<organism evidence="2 3">
    <name type="scientific">Paenibacillus agricola</name>
    <dbReference type="NCBI Taxonomy" id="2716264"/>
    <lineage>
        <taxon>Bacteria</taxon>
        <taxon>Bacillati</taxon>
        <taxon>Bacillota</taxon>
        <taxon>Bacilli</taxon>
        <taxon>Bacillales</taxon>
        <taxon>Paenibacillaceae</taxon>
        <taxon>Paenibacillus</taxon>
    </lineage>
</organism>
<protein>
    <submittedName>
        <fullName evidence="2">GNAT family N-acetyltransferase</fullName>
    </submittedName>
</protein>
<accession>A0ABX0JGU6</accession>
<keyword evidence="3" id="KW-1185">Reference proteome</keyword>
<gene>
    <name evidence="2" type="ORF">G9U52_33055</name>
</gene>
<comment type="caution">
    <text evidence="2">The sequence shown here is derived from an EMBL/GenBank/DDBJ whole genome shotgun (WGS) entry which is preliminary data.</text>
</comment>
<dbReference type="PANTHER" id="PTHR43415">
    <property type="entry name" value="SPERMIDINE N(1)-ACETYLTRANSFERASE"/>
    <property type="match status" value="1"/>
</dbReference>
<dbReference type="InterPro" id="IPR016181">
    <property type="entry name" value="Acyl_CoA_acyltransferase"/>
</dbReference>
<dbReference type="SUPFAM" id="SSF55729">
    <property type="entry name" value="Acyl-CoA N-acyltransferases (Nat)"/>
    <property type="match status" value="1"/>
</dbReference>